<keyword evidence="2 4" id="KW-0812">Transmembrane</keyword>
<dbReference type="Proteomes" id="UP000504612">
    <property type="component" value="Unplaced"/>
</dbReference>
<evidence type="ECO:0000256" key="2">
    <source>
        <dbReference type="SAM" id="Phobius"/>
    </source>
</evidence>
<dbReference type="CTD" id="283521"/>
<keyword evidence="2" id="KW-1133">Transmembrane helix</keyword>
<dbReference type="GeneID" id="113412674"/>
<evidence type="ECO:0000256" key="1">
    <source>
        <dbReference type="SAM" id="MobiDB-lite"/>
    </source>
</evidence>
<evidence type="ECO:0000313" key="3">
    <source>
        <dbReference type="Proteomes" id="UP000504612"/>
    </source>
</evidence>
<keyword evidence="2" id="KW-0472">Membrane</keyword>
<dbReference type="KEGG" id="nss:113412674"/>
<accession>A0A6J1U6I1</accession>
<evidence type="ECO:0000313" key="4">
    <source>
        <dbReference type="RefSeq" id="XP_026524203.1"/>
    </source>
</evidence>
<proteinExistence type="predicted"/>
<sequence length="59" mass="7278">MRLSFSRSLMPEDDNDKHPWWQNGHRVYLHFMLTISPFLWFISGRVFSFHLQNFILPFH</sequence>
<feature type="transmembrane region" description="Helical" evidence="2">
    <location>
        <begin position="27"/>
        <end position="47"/>
    </location>
</feature>
<gene>
    <name evidence="4" type="primary">TMEM272</name>
</gene>
<organism evidence="3 4">
    <name type="scientific">Notechis scutatus</name>
    <name type="common">mainland tiger snake</name>
    <dbReference type="NCBI Taxonomy" id="8663"/>
    <lineage>
        <taxon>Eukaryota</taxon>
        <taxon>Metazoa</taxon>
        <taxon>Chordata</taxon>
        <taxon>Craniata</taxon>
        <taxon>Vertebrata</taxon>
        <taxon>Euteleostomi</taxon>
        <taxon>Lepidosauria</taxon>
        <taxon>Squamata</taxon>
        <taxon>Bifurcata</taxon>
        <taxon>Unidentata</taxon>
        <taxon>Episquamata</taxon>
        <taxon>Toxicofera</taxon>
        <taxon>Serpentes</taxon>
        <taxon>Colubroidea</taxon>
        <taxon>Elapidae</taxon>
        <taxon>Hydrophiinae</taxon>
        <taxon>Notechis</taxon>
    </lineage>
</organism>
<keyword evidence="3" id="KW-1185">Reference proteome</keyword>
<reference evidence="4" key="1">
    <citation type="submission" date="2025-08" db="UniProtKB">
        <authorList>
            <consortium name="RefSeq"/>
        </authorList>
    </citation>
    <scope>IDENTIFICATION</scope>
</reference>
<feature type="region of interest" description="Disordered" evidence="1">
    <location>
        <begin position="1"/>
        <end position="20"/>
    </location>
</feature>
<dbReference type="AlphaFoldDB" id="A0A6J1U6I1"/>
<dbReference type="RefSeq" id="XP_026524203.1">
    <property type="nucleotide sequence ID" value="XM_026668418.1"/>
</dbReference>
<name>A0A6J1U6I1_9SAUR</name>
<protein>
    <submittedName>
        <fullName evidence="4">Transmembrane protein 272</fullName>
    </submittedName>
</protein>